<keyword evidence="1" id="KW-0472">Membrane</keyword>
<accession>A9NZP1</accession>
<dbReference type="InterPro" id="IPR056635">
    <property type="entry name" value="DUF7733"/>
</dbReference>
<dbReference type="EMBL" id="EF086846">
    <property type="protein sequence ID" value="ABK26102.1"/>
    <property type="molecule type" value="mRNA"/>
</dbReference>
<keyword evidence="1" id="KW-0812">Transmembrane</keyword>
<protein>
    <recommendedName>
        <fullName evidence="2">DUF7733 domain-containing protein</fullName>
    </recommendedName>
</protein>
<proteinExistence type="evidence at transcript level"/>
<evidence type="ECO:0000259" key="2">
    <source>
        <dbReference type="Pfam" id="PF24867"/>
    </source>
</evidence>
<organism evidence="3">
    <name type="scientific">Picea sitchensis</name>
    <name type="common">Sitka spruce</name>
    <name type="synonym">Pinus sitchensis</name>
    <dbReference type="NCBI Taxonomy" id="3332"/>
    <lineage>
        <taxon>Eukaryota</taxon>
        <taxon>Viridiplantae</taxon>
        <taxon>Streptophyta</taxon>
        <taxon>Embryophyta</taxon>
        <taxon>Tracheophyta</taxon>
        <taxon>Spermatophyta</taxon>
        <taxon>Pinopsida</taxon>
        <taxon>Pinidae</taxon>
        <taxon>Conifers I</taxon>
        <taxon>Pinales</taxon>
        <taxon>Pinaceae</taxon>
        <taxon>Picea</taxon>
    </lineage>
</organism>
<sequence length="298" mass="33126">MLYVLNSEPWNSNPAPFTLNKIRPSTPSKVTSHFLFSLLTLQLQFPILSKMPQKPMQMSCGAVPIGDAIEPREPQKTRSSLGTLSFTQLYVLALIVVFSASGLVCLEDMAFVLLSSVYIFIVSKVAFPATAGTSRVRAFGKSRLFTLYVGTGGVVGLFLPLAYIFGGFVEGDKKGVEAAAPHVFLLSCQVFLEGLSFALDFSLPARAMVPVFYNTRRIFTILDWLRADFWKQAEDLDLPSSSSYSSAALWLRFGRALVVANLVFWSFNLFCFLIPVYLPKAFRIYHQKETADANPKNE</sequence>
<dbReference type="PANTHER" id="PTHR33829:SF1">
    <property type="entry name" value="TRANSMEMBRANE PROTEIN"/>
    <property type="match status" value="1"/>
</dbReference>
<feature type="transmembrane region" description="Helical" evidence="1">
    <location>
        <begin position="110"/>
        <end position="132"/>
    </location>
</feature>
<dbReference type="AlphaFoldDB" id="A9NZP1"/>
<feature type="transmembrane region" description="Helical" evidence="1">
    <location>
        <begin position="144"/>
        <end position="165"/>
    </location>
</feature>
<reference evidence="3" key="1">
    <citation type="journal article" date="2008" name="BMC Genomics">
        <title>A conifer genomics resource of 200,000 spruce (Picea spp.) ESTs and 6,464 high-quality, sequence-finished full-length cDNAs for Sitka spruce (Picea sitchensis).</title>
        <authorList>
            <person name="Ralph S.G."/>
            <person name="Chun H.J."/>
            <person name="Kolosova N."/>
            <person name="Cooper D."/>
            <person name="Oddy C."/>
            <person name="Ritland C.E."/>
            <person name="Kirkpatrick R."/>
            <person name="Moore R."/>
            <person name="Barber S."/>
            <person name="Holt R.A."/>
            <person name="Jones S.J."/>
            <person name="Marra M.A."/>
            <person name="Douglas C.J."/>
            <person name="Ritland K."/>
            <person name="Bohlmann J."/>
        </authorList>
    </citation>
    <scope>NUCLEOTIDE SEQUENCE</scope>
    <source>
        <tissue evidence="3">Green portion of the leader tissue</tissue>
    </source>
</reference>
<evidence type="ECO:0000256" key="1">
    <source>
        <dbReference type="SAM" id="Phobius"/>
    </source>
</evidence>
<feature type="domain" description="DUF7733" evidence="2">
    <location>
        <begin position="85"/>
        <end position="285"/>
    </location>
</feature>
<name>A9NZP1_PICSI</name>
<evidence type="ECO:0000313" key="3">
    <source>
        <dbReference type="EMBL" id="ABK26102.1"/>
    </source>
</evidence>
<feature type="transmembrane region" description="Helical" evidence="1">
    <location>
        <begin position="81"/>
        <end position="104"/>
    </location>
</feature>
<keyword evidence="1" id="KW-1133">Transmembrane helix</keyword>
<dbReference type="Pfam" id="PF24867">
    <property type="entry name" value="DUF7733"/>
    <property type="match status" value="1"/>
</dbReference>
<dbReference type="PANTHER" id="PTHR33829">
    <property type="entry name" value="OSJNBA0044M19.10 PROTEIN"/>
    <property type="match status" value="1"/>
</dbReference>
<feature type="transmembrane region" description="Helical" evidence="1">
    <location>
        <begin position="256"/>
        <end position="278"/>
    </location>
</feature>